<dbReference type="STRING" id="391587.KAOT1_15733"/>
<dbReference type="GO" id="GO:0006955">
    <property type="term" value="P:immune response"/>
    <property type="evidence" value="ECO:0007669"/>
    <property type="project" value="InterPro"/>
</dbReference>
<comment type="caution">
    <text evidence="1">The sequence shown here is derived from an EMBL/GenBank/DDBJ whole genome shotgun (WGS) entry which is preliminary data.</text>
</comment>
<organism evidence="1 2">
    <name type="scientific">Kordia algicida OT-1</name>
    <dbReference type="NCBI Taxonomy" id="391587"/>
    <lineage>
        <taxon>Bacteria</taxon>
        <taxon>Pseudomonadati</taxon>
        <taxon>Bacteroidota</taxon>
        <taxon>Flavobacteriia</taxon>
        <taxon>Flavobacteriales</taxon>
        <taxon>Flavobacteriaceae</taxon>
        <taxon>Kordia</taxon>
    </lineage>
</organism>
<dbReference type="InterPro" id="IPR000773">
    <property type="entry name" value="GM_colony-stim-fac"/>
</dbReference>
<proteinExistence type="predicted"/>
<reference evidence="1 2" key="1">
    <citation type="journal article" date="2011" name="J. Bacteriol.">
        <title>Genome sequence of the algicidal bacterium Kordia algicida OT-1.</title>
        <authorList>
            <person name="Lee H.S."/>
            <person name="Kang S.G."/>
            <person name="Kwon K.K."/>
            <person name="Lee J.H."/>
            <person name="Kim S.J."/>
        </authorList>
    </citation>
    <scope>NUCLEOTIDE SEQUENCE [LARGE SCALE GENOMIC DNA]</scope>
    <source>
        <strain evidence="1 2">OT-1</strain>
    </source>
</reference>
<dbReference type="AlphaFoldDB" id="A9DQD4"/>
<accession>A9DQD4</accession>
<dbReference type="EMBL" id="ABIB01000003">
    <property type="protein sequence ID" value="EDP96628.1"/>
    <property type="molecule type" value="Genomic_DNA"/>
</dbReference>
<evidence type="ECO:0000313" key="2">
    <source>
        <dbReference type="Proteomes" id="UP000002945"/>
    </source>
</evidence>
<dbReference type="GO" id="GO:0005129">
    <property type="term" value="F:granulocyte macrophage colony-stimulating factor receptor binding"/>
    <property type="evidence" value="ECO:0007669"/>
    <property type="project" value="InterPro"/>
</dbReference>
<protein>
    <submittedName>
        <fullName evidence="1">Uncharacterized protein</fullName>
    </submittedName>
</protein>
<dbReference type="GO" id="GO:0005576">
    <property type="term" value="C:extracellular region"/>
    <property type="evidence" value="ECO:0007669"/>
    <property type="project" value="InterPro"/>
</dbReference>
<name>A9DQD4_9FLAO</name>
<sequence>MKKNQRKLSLKKMSISNLAVVKGGAGTVWCTITVGTSGASTCNYTPGCPPTAESACCDTIGDSHCDRES</sequence>
<dbReference type="PROSITE" id="PS00702">
    <property type="entry name" value="GM_CSF"/>
    <property type="match status" value="1"/>
</dbReference>
<keyword evidence="2" id="KW-1185">Reference proteome</keyword>
<gene>
    <name evidence="1" type="ORF">KAOT1_15733</name>
</gene>
<evidence type="ECO:0000313" key="1">
    <source>
        <dbReference type="EMBL" id="EDP96628.1"/>
    </source>
</evidence>
<dbReference type="HOGENOM" id="CLU_2770499_0_0_10"/>
<dbReference type="Proteomes" id="UP000002945">
    <property type="component" value="Unassembled WGS sequence"/>
</dbReference>
<dbReference type="GO" id="GO:0008083">
    <property type="term" value="F:growth factor activity"/>
    <property type="evidence" value="ECO:0007669"/>
    <property type="project" value="InterPro"/>
</dbReference>